<keyword evidence="8" id="KW-1185">Reference proteome</keyword>
<evidence type="ECO:0000313" key="7">
    <source>
        <dbReference type="EMBL" id="SPP27652.1"/>
    </source>
</evidence>
<reference evidence="9" key="2">
    <citation type="submission" date="2018-04" db="EMBL/GenBank/DDBJ databases">
        <authorList>
            <person name="Illikoud N."/>
        </authorList>
    </citation>
    <scope>NUCLEOTIDE SEQUENCE [LARGE SCALE GENOMIC DNA]</scope>
</reference>
<evidence type="ECO:0000256" key="2">
    <source>
        <dbReference type="ARBA" id="ARBA00022801"/>
    </source>
</evidence>
<dbReference type="GO" id="GO:0006043">
    <property type="term" value="P:glucosamine catabolic process"/>
    <property type="evidence" value="ECO:0007669"/>
    <property type="project" value="TreeGrafter"/>
</dbReference>
<dbReference type="FunFam" id="3.40.50.1360:FF:000003">
    <property type="entry name" value="Glucosamine-6-phosphate deaminase"/>
    <property type="match status" value="1"/>
</dbReference>
<feature type="active site" description="Proton acceptor; for enolization step" evidence="4">
    <location>
        <position position="63"/>
    </location>
</feature>
<gene>
    <name evidence="4 7" type="primary">nagB</name>
    <name evidence="7" type="ORF">BTBSAS_180004</name>
    <name evidence="6" type="ORF">CNY62_11265</name>
</gene>
<comment type="catalytic activity">
    <reaction evidence="1 4">
        <text>alpha-D-glucosamine 6-phosphate + H2O = beta-D-fructose 6-phosphate + NH4(+)</text>
        <dbReference type="Rhea" id="RHEA:12172"/>
        <dbReference type="ChEBI" id="CHEBI:15377"/>
        <dbReference type="ChEBI" id="CHEBI:28938"/>
        <dbReference type="ChEBI" id="CHEBI:57634"/>
        <dbReference type="ChEBI" id="CHEBI:75989"/>
        <dbReference type="EC" id="3.5.99.6"/>
    </reaction>
</comment>
<dbReference type="GO" id="GO:0005737">
    <property type="term" value="C:cytoplasm"/>
    <property type="evidence" value="ECO:0007669"/>
    <property type="project" value="TreeGrafter"/>
</dbReference>
<evidence type="ECO:0000256" key="1">
    <source>
        <dbReference type="ARBA" id="ARBA00000644"/>
    </source>
</evidence>
<dbReference type="GO" id="GO:0019262">
    <property type="term" value="P:N-acetylneuraminate catabolic process"/>
    <property type="evidence" value="ECO:0007669"/>
    <property type="project" value="UniProtKB-UniRule"/>
</dbReference>
<dbReference type="PANTHER" id="PTHR11280:SF5">
    <property type="entry name" value="GLUCOSAMINE-6-PHOSPHATE ISOMERASE"/>
    <property type="match status" value="1"/>
</dbReference>
<dbReference type="KEGG" id="bths:CNY62_11265"/>
<organism evidence="6 8">
    <name type="scientific">Brochothrix thermosphacta</name>
    <name type="common">Microbacterium thermosphactum</name>
    <dbReference type="NCBI Taxonomy" id="2756"/>
    <lineage>
        <taxon>Bacteria</taxon>
        <taxon>Bacillati</taxon>
        <taxon>Bacillota</taxon>
        <taxon>Bacilli</taxon>
        <taxon>Bacillales</taxon>
        <taxon>Listeriaceae</taxon>
        <taxon>Brochothrix</taxon>
    </lineage>
</organism>
<comment type="similarity">
    <text evidence="4">Belongs to the glucosamine/galactosamine-6-phosphate isomerase family. NagB subfamily.</text>
</comment>
<dbReference type="GO" id="GO:0042802">
    <property type="term" value="F:identical protein binding"/>
    <property type="evidence" value="ECO:0007669"/>
    <property type="project" value="TreeGrafter"/>
</dbReference>
<keyword evidence="2 4" id="KW-0378">Hydrolase</keyword>
<dbReference type="EMBL" id="OUNC01000010">
    <property type="protein sequence ID" value="SPP27652.1"/>
    <property type="molecule type" value="Genomic_DNA"/>
</dbReference>
<feature type="active site" description="For ring-opening step" evidence="4">
    <location>
        <position position="136"/>
    </location>
</feature>
<dbReference type="InterPro" id="IPR037171">
    <property type="entry name" value="NagB/RpiA_transferase-like"/>
</dbReference>
<dbReference type="UniPathway" id="UPA00629">
    <property type="reaction ID" value="UER00684"/>
</dbReference>
<evidence type="ECO:0000259" key="5">
    <source>
        <dbReference type="Pfam" id="PF01182"/>
    </source>
</evidence>
<feature type="active site" description="For ring-opening step" evidence="4">
    <location>
        <position position="129"/>
    </location>
</feature>
<feature type="domain" description="Glucosamine/galactosamine-6-phosphate isomerase" evidence="5">
    <location>
        <begin position="11"/>
        <end position="221"/>
    </location>
</feature>
<dbReference type="STRING" id="2756.BFR44_04800"/>
<keyword evidence="3 4" id="KW-0119">Carbohydrate metabolism</keyword>
<dbReference type="InterPro" id="IPR006148">
    <property type="entry name" value="Glc/Gal-6P_isomerase"/>
</dbReference>
<evidence type="ECO:0000313" key="8">
    <source>
        <dbReference type="Proteomes" id="UP000243591"/>
    </source>
</evidence>
<dbReference type="GO" id="GO:0005975">
    <property type="term" value="P:carbohydrate metabolic process"/>
    <property type="evidence" value="ECO:0007669"/>
    <property type="project" value="InterPro"/>
</dbReference>
<dbReference type="PANTHER" id="PTHR11280">
    <property type="entry name" value="GLUCOSAMINE-6-PHOSPHATE ISOMERASE"/>
    <property type="match status" value="1"/>
</dbReference>
<dbReference type="GO" id="GO:0006046">
    <property type="term" value="P:N-acetylglucosamine catabolic process"/>
    <property type="evidence" value="ECO:0007669"/>
    <property type="project" value="TreeGrafter"/>
</dbReference>
<keyword evidence="7" id="KW-0413">Isomerase</keyword>
<dbReference type="GO" id="GO:0004342">
    <property type="term" value="F:glucosamine-6-phosphate deaminase activity"/>
    <property type="evidence" value="ECO:0007669"/>
    <property type="project" value="UniProtKB-UniRule"/>
</dbReference>
<evidence type="ECO:0000313" key="6">
    <source>
        <dbReference type="EMBL" id="ATF26887.1"/>
    </source>
</evidence>
<dbReference type="OrthoDB" id="9791139at2"/>
<evidence type="ECO:0000256" key="3">
    <source>
        <dbReference type="ARBA" id="ARBA00023277"/>
    </source>
</evidence>
<dbReference type="PROSITE" id="PS01161">
    <property type="entry name" value="GLC_GALNAC_ISOMERASE"/>
    <property type="match status" value="1"/>
</dbReference>
<dbReference type="HAMAP" id="MF_01241">
    <property type="entry name" value="GlcN6P_deamin"/>
    <property type="match status" value="1"/>
</dbReference>
<reference evidence="6 8" key="1">
    <citation type="submission" date="2017-09" db="EMBL/GenBank/DDBJ databases">
        <title>Complete Genome Sequences of Two Strains of the Meat Spoilage Bacterium Brochothrix thermosphacta Isolated from Ground Chicken.</title>
        <authorList>
            <person name="Paoli G.C."/>
            <person name="Wijey C."/>
            <person name="Chen C.-Y."/>
            <person name="Nguyen L."/>
            <person name="Yan X."/>
            <person name="Irwin P.L."/>
        </authorList>
    </citation>
    <scope>NUCLEOTIDE SEQUENCE [LARGE SCALE GENOMIC DNA]</scope>
    <source>
        <strain evidence="6 8">BI</strain>
    </source>
</reference>
<dbReference type="SUPFAM" id="SSF100950">
    <property type="entry name" value="NagB/RpiA/CoA transferase-like"/>
    <property type="match status" value="1"/>
</dbReference>
<dbReference type="Pfam" id="PF01182">
    <property type="entry name" value="Glucosamine_iso"/>
    <property type="match status" value="1"/>
</dbReference>
<dbReference type="Gene3D" id="3.40.50.1360">
    <property type="match status" value="1"/>
</dbReference>
<feature type="active site" description="Proton acceptor; for ring-opening step" evidence="4">
    <location>
        <position position="131"/>
    </location>
</feature>
<accession>A0A1D2KWV1</accession>
<sequence>MKIFVSKTKAEASKEAYEVFANDISKGDIKTIGLATGSTPLDFYKYAREAQPNCENITTVNLDEYVGLAPDHDQSYNYFMHENLFDSVKFEKHYLPNGLAEDSEAECARYDKVLDENPLDWQLLGIGGNGHIGFNEPGASFEGTTQRVKLTEATLEANARFFDSIDEVPTEAYSMGIGSILKSKKIVLLAFGEEKAAAIKAMIEGPVTNEVPATALQSHDNVMVFLDEAAASLLSK</sequence>
<dbReference type="Proteomes" id="UP000243591">
    <property type="component" value="Chromosome"/>
</dbReference>
<comment type="caution">
    <text evidence="4">Lacks conserved residue(s) required for the propagation of feature annotation.</text>
</comment>
<evidence type="ECO:0000256" key="4">
    <source>
        <dbReference type="HAMAP-Rule" id="MF_01241"/>
    </source>
</evidence>
<evidence type="ECO:0000313" key="9">
    <source>
        <dbReference type="Proteomes" id="UP000270190"/>
    </source>
</evidence>
<proteinExistence type="inferred from homology"/>
<dbReference type="InterPro" id="IPR018321">
    <property type="entry name" value="Glucosamine6P_isomerase_CS"/>
</dbReference>
<dbReference type="InterPro" id="IPR004547">
    <property type="entry name" value="Glucosamine6P_isomerase"/>
</dbReference>
<comment type="function">
    <text evidence="4">Catalyzes the reversible isomerization-deamination of glucosamine 6-phosphate (GlcN6P) to form fructose 6-phosphate (Fru6P) and ammonium ion.</text>
</comment>
<reference evidence="7" key="3">
    <citation type="submission" date="2018-04" db="EMBL/GenBank/DDBJ databases">
        <authorList>
            <person name="Go L.Y."/>
            <person name="Mitchell J.A."/>
        </authorList>
    </citation>
    <scope>NUCLEOTIDE SEQUENCE</scope>
    <source>
        <strain evidence="7">BSAS1 3</strain>
    </source>
</reference>
<dbReference type="AlphaFoldDB" id="A0A1D2KWV1"/>
<protein>
    <recommendedName>
        <fullName evidence="4">Glucosamine-6-phosphate deaminase</fullName>
        <ecNumber evidence="4">3.5.99.6</ecNumber>
    </recommendedName>
    <alternativeName>
        <fullName evidence="4">GlcN6P deaminase</fullName>
        <shortName evidence="4">GNPDA</shortName>
    </alternativeName>
    <alternativeName>
        <fullName evidence="4">Glucosamine-6-phosphate isomerase</fullName>
    </alternativeName>
</protein>
<dbReference type="Proteomes" id="UP000270190">
    <property type="component" value="Unassembled WGS sequence"/>
</dbReference>
<dbReference type="RefSeq" id="WP_029092518.1">
    <property type="nucleotide sequence ID" value="NZ_CBCPHX010000001.1"/>
</dbReference>
<name>A0A1D2KWV1_BROTH</name>
<dbReference type="EC" id="3.5.99.6" evidence="4"/>
<dbReference type="GO" id="GO:0016853">
    <property type="term" value="F:isomerase activity"/>
    <property type="evidence" value="ECO:0007669"/>
    <property type="project" value="UniProtKB-KW"/>
</dbReference>
<dbReference type="CDD" id="cd01399">
    <property type="entry name" value="GlcN6P_deaminase"/>
    <property type="match status" value="1"/>
</dbReference>
<dbReference type="EMBL" id="CP023483">
    <property type="protein sequence ID" value="ATF26887.1"/>
    <property type="molecule type" value="Genomic_DNA"/>
</dbReference>
<comment type="pathway">
    <text evidence="4">Amino-sugar metabolism; N-acetylneuraminate degradation; D-fructose 6-phosphate from N-acetylneuraminate: step 5/5.</text>
</comment>